<keyword evidence="4" id="KW-1185">Reference proteome</keyword>
<dbReference type="GO" id="GO:0001709">
    <property type="term" value="P:cell fate determination"/>
    <property type="evidence" value="ECO:0007669"/>
    <property type="project" value="TreeGrafter"/>
</dbReference>
<dbReference type="Proteomes" id="UP000325081">
    <property type="component" value="Unassembled WGS sequence"/>
</dbReference>
<accession>A0A5A7QKX3</accession>
<keyword evidence="2" id="KW-1133">Transmembrane helix</keyword>
<name>A0A5A7QKX3_STRAF</name>
<evidence type="ECO:0000256" key="1">
    <source>
        <dbReference type="ARBA" id="ARBA00022729"/>
    </source>
</evidence>
<dbReference type="Pfam" id="PF24068">
    <property type="entry name" value="TPD1_C"/>
    <property type="match status" value="1"/>
</dbReference>
<reference evidence="4" key="1">
    <citation type="journal article" date="2019" name="Curr. Biol.">
        <title>Genome Sequence of Striga asiatica Provides Insight into the Evolution of Plant Parasitism.</title>
        <authorList>
            <person name="Yoshida S."/>
            <person name="Kim S."/>
            <person name="Wafula E.K."/>
            <person name="Tanskanen J."/>
            <person name="Kim Y.M."/>
            <person name="Honaas L."/>
            <person name="Yang Z."/>
            <person name="Spallek T."/>
            <person name="Conn C.E."/>
            <person name="Ichihashi Y."/>
            <person name="Cheong K."/>
            <person name="Cui S."/>
            <person name="Der J.P."/>
            <person name="Gundlach H."/>
            <person name="Jiao Y."/>
            <person name="Hori C."/>
            <person name="Ishida J.K."/>
            <person name="Kasahara H."/>
            <person name="Kiba T."/>
            <person name="Kim M.S."/>
            <person name="Koo N."/>
            <person name="Laohavisit A."/>
            <person name="Lee Y.H."/>
            <person name="Lumba S."/>
            <person name="McCourt P."/>
            <person name="Mortimer J.C."/>
            <person name="Mutuku J.M."/>
            <person name="Nomura T."/>
            <person name="Sasaki-Sekimoto Y."/>
            <person name="Seto Y."/>
            <person name="Wang Y."/>
            <person name="Wakatake T."/>
            <person name="Sakakibara H."/>
            <person name="Demura T."/>
            <person name="Yamaguchi S."/>
            <person name="Yoneyama K."/>
            <person name="Manabe R.I."/>
            <person name="Nelson D.C."/>
            <person name="Schulman A.H."/>
            <person name="Timko M.P."/>
            <person name="dePamphilis C.W."/>
            <person name="Choi D."/>
            <person name="Shirasu K."/>
        </authorList>
    </citation>
    <scope>NUCLEOTIDE SEQUENCE [LARGE SCALE GENOMIC DNA]</scope>
    <source>
        <strain evidence="4">cv. UVA1</strain>
    </source>
</reference>
<proteinExistence type="predicted"/>
<dbReference type="EMBL" id="BKCP01007182">
    <property type="protein sequence ID" value="GER45512.1"/>
    <property type="molecule type" value="Genomic_DNA"/>
</dbReference>
<keyword evidence="2" id="KW-0472">Membrane</keyword>
<evidence type="ECO:0000313" key="4">
    <source>
        <dbReference type="Proteomes" id="UP000325081"/>
    </source>
</evidence>
<keyword evidence="1" id="KW-0732">Signal</keyword>
<evidence type="ECO:0000256" key="2">
    <source>
        <dbReference type="SAM" id="Phobius"/>
    </source>
</evidence>
<dbReference type="AlphaFoldDB" id="A0A5A7QKX3"/>
<dbReference type="InterPro" id="IPR040361">
    <property type="entry name" value="TPD1"/>
</dbReference>
<keyword evidence="2" id="KW-0812">Transmembrane</keyword>
<dbReference type="PANTHER" id="PTHR33184:SF67">
    <property type="entry name" value="PROTEIN TAPETUM DETERMINANT 1"/>
    <property type="match status" value="1"/>
</dbReference>
<evidence type="ECO:0000313" key="3">
    <source>
        <dbReference type="EMBL" id="GER45512.1"/>
    </source>
</evidence>
<comment type="caution">
    <text evidence="3">The sequence shown here is derived from an EMBL/GenBank/DDBJ whole genome shotgun (WGS) entry which is preliminary data.</text>
</comment>
<gene>
    <name evidence="3" type="ORF">STAS_22462</name>
</gene>
<dbReference type="OrthoDB" id="1572689at2759"/>
<sequence>MKIDSLLLSSIRRRVVVAFTAGLSVIFLLLIIGIYTGPDISQKESSSASQNRNLSITLRKLLDNAAERELQGPNETSENIGVEPNRIWSDRCSKSDIIISQGPTEPLPNGIPTYTVEIMNVCVSGCDISAIHLRCGWFSSARLVNPSVFKRLDFDNCLVNNGKPLTNGRTISFQYANTFPYSMSVSSVRC</sequence>
<protein>
    <submittedName>
        <fullName evidence="3">Tapetum determinant 1</fullName>
    </submittedName>
</protein>
<dbReference type="PANTHER" id="PTHR33184">
    <property type="entry name" value="PROTEIN TAPETUM DETERMINANT 1-LIKE-RELATED"/>
    <property type="match status" value="1"/>
</dbReference>
<feature type="transmembrane region" description="Helical" evidence="2">
    <location>
        <begin position="15"/>
        <end position="35"/>
    </location>
</feature>
<organism evidence="3 4">
    <name type="scientific">Striga asiatica</name>
    <name type="common">Asiatic witchweed</name>
    <name type="synonym">Buchnera asiatica</name>
    <dbReference type="NCBI Taxonomy" id="4170"/>
    <lineage>
        <taxon>Eukaryota</taxon>
        <taxon>Viridiplantae</taxon>
        <taxon>Streptophyta</taxon>
        <taxon>Embryophyta</taxon>
        <taxon>Tracheophyta</taxon>
        <taxon>Spermatophyta</taxon>
        <taxon>Magnoliopsida</taxon>
        <taxon>eudicotyledons</taxon>
        <taxon>Gunneridae</taxon>
        <taxon>Pentapetalae</taxon>
        <taxon>asterids</taxon>
        <taxon>lamiids</taxon>
        <taxon>Lamiales</taxon>
        <taxon>Orobanchaceae</taxon>
        <taxon>Buchnereae</taxon>
        <taxon>Striga</taxon>
    </lineage>
</organism>